<dbReference type="FunFam" id="1.20.58.220:FF:000004">
    <property type="entry name" value="Phosphate-specific transport system accessory protein PhoU"/>
    <property type="match status" value="1"/>
</dbReference>
<comment type="caution">
    <text evidence="10">The sequence shown here is derived from an EMBL/GenBank/DDBJ whole genome shotgun (WGS) entry which is preliminary data.</text>
</comment>
<comment type="similarity">
    <text evidence="2 7">Belongs to the PhoU family.</text>
</comment>
<evidence type="ECO:0000256" key="1">
    <source>
        <dbReference type="ARBA" id="ARBA00004496"/>
    </source>
</evidence>
<evidence type="ECO:0000313" key="11">
    <source>
        <dbReference type="Proteomes" id="UP000249354"/>
    </source>
</evidence>
<dbReference type="EMBL" id="QBMC01000099">
    <property type="protein sequence ID" value="PZO15062.1"/>
    <property type="molecule type" value="Genomic_DNA"/>
</dbReference>
<dbReference type="AlphaFoldDB" id="A0A2W4U2J9"/>
<evidence type="ECO:0000256" key="3">
    <source>
        <dbReference type="ARBA" id="ARBA00011738"/>
    </source>
</evidence>
<dbReference type="GO" id="GO:0005737">
    <property type="term" value="C:cytoplasm"/>
    <property type="evidence" value="ECO:0007669"/>
    <property type="project" value="UniProtKB-SubCell"/>
</dbReference>
<proteinExistence type="inferred from homology"/>
<reference evidence="10 11" key="2">
    <citation type="submission" date="2018-06" db="EMBL/GenBank/DDBJ databases">
        <title>Metagenomic assembly of (sub)arctic Cyanobacteria and their associated microbiome from non-axenic cultures.</title>
        <authorList>
            <person name="Baurain D."/>
        </authorList>
    </citation>
    <scope>NUCLEOTIDE SEQUENCE [LARGE SCALE GENOMIC DNA]</scope>
    <source>
        <strain evidence="10">ULC129bin1</strain>
    </source>
</reference>
<dbReference type="PANTHER" id="PTHR42930:SF3">
    <property type="entry name" value="PHOSPHATE-SPECIFIC TRANSPORT SYSTEM ACCESSORY PROTEIN PHOU"/>
    <property type="match status" value="1"/>
</dbReference>
<reference evidence="11" key="1">
    <citation type="submission" date="2018-04" db="EMBL/GenBank/DDBJ databases">
        <authorList>
            <person name="Cornet L."/>
        </authorList>
    </citation>
    <scope>NUCLEOTIDE SEQUENCE [LARGE SCALE GENOMIC DNA]</scope>
</reference>
<keyword evidence="4 7" id="KW-0813">Transport</keyword>
<evidence type="ECO:0000256" key="4">
    <source>
        <dbReference type="ARBA" id="ARBA00022448"/>
    </source>
</evidence>
<dbReference type="SUPFAM" id="SSF109755">
    <property type="entry name" value="PhoU-like"/>
    <property type="match status" value="1"/>
</dbReference>
<dbReference type="NCBIfam" id="TIGR02135">
    <property type="entry name" value="phoU_full"/>
    <property type="match status" value="1"/>
</dbReference>
<name>A0A2W4U2J9_9CYAN</name>
<organism evidence="10 11">
    <name type="scientific">Leptolyngbya foveolarum</name>
    <dbReference type="NCBI Taxonomy" id="47253"/>
    <lineage>
        <taxon>Bacteria</taxon>
        <taxon>Bacillati</taxon>
        <taxon>Cyanobacteriota</taxon>
        <taxon>Cyanophyceae</taxon>
        <taxon>Leptolyngbyales</taxon>
        <taxon>Leptolyngbyaceae</taxon>
        <taxon>Leptolyngbya group</taxon>
        <taxon>Leptolyngbya</taxon>
    </lineage>
</organism>
<feature type="domain" description="PhoU" evidence="9">
    <location>
        <begin position="50"/>
        <end position="134"/>
    </location>
</feature>
<feature type="compositionally biased region" description="Basic and acidic residues" evidence="8">
    <location>
        <begin position="11"/>
        <end position="21"/>
    </location>
</feature>
<dbReference type="PANTHER" id="PTHR42930">
    <property type="entry name" value="PHOSPHATE-SPECIFIC TRANSPORT SYSTEM ACCESSORY PROTEIN PHOU"/>
    <property type="match status" value="1"/>
</dbReference>
<evidence type="ECO:0000256" key="8">
    <source>
        <dbReference type="SAM" id="MobiDB-lite"/>
    </source>
</evidence>
<evidence type="ECO:0000256" key="2">
    <source>
        <dbReference type="ARBA" id="ARBA00008107"/>
    </source>
</evidence>
<dbReference type="InterPro" id="IPR038078">
    <property type="entry name" value="PhoU-like_sf"/>
</dbReference>
<feature type="domain" description="PhoU" evidence="9">
    <location>
        <begin position="155"/>
        <end position="236"/>
    </location>
</feature>
<protein>
    <recommendedName>
        <fullName evidence="7">Phosphate-specific transport system accessory protein PhoU</fullName>
    </recommendedName>
</protein>
<dbReference type="InterPro" id="IPR026022">
    <property type="entry name" value="PhoU_dom"/>
</dbReference>
<keyword evidence="6 7" id="KW-0592">Phosphate transport</keyword>
<comment type="function">
    <text evidence="7">Plays a role in the regulation of phosphate uptake.</text>
</comment>
<dbReference type="PIRSF" id="PIRSF003107">
    <property type="entry name" value="PhoU"/>
    <property type="match status" value="1"/>
</dbReference>
<dbReference type="InterPro" id="IPR028366">
    <property type="entry name" value="PhoU"/>
</dbReference>
<dbReference type="Proteomes" id="UP000249354">
    <property type="component" value="Unassembled WGS sequence"/>
</dbReference>
<dbReference type="GO" id="GO:0006817">
    <property type="term" value="P:phosphate ion transport"/>
    <property type="evidence" value="ECO:0007669"/>
    <property type="project" value="UniProtKB-KW"/>
</dbReference>
<feature type="compositionally biased region" description="Polar residues" evidence="8">
    <location>
        <begin position="1"/>
        <end position="10"/>
    </location>
</feature>
<comment type="subunit">
    <text evidence="3 7">Homodimer.</text>
</comment>
<gene>
    <name evidence="10" type="primary">phoU</name>
    <name evidence="10" type="ORF">DCF25_14155</name>
</gene>
<evidence type="ECO:0000259" key="9">
    <source>
        <dbReference type="Pfam" id="PF01895"/>
    </source>
</evidence>
<dbReference type="Gene3D" id="1.20.58.220">
    <property type="entry name" value="Phosphate transport system protein phou homolog 2, domain 2"/>
    <property type="match status" value="1"/>
</dbReference>
<evidence type="ECO:0000256" key="7">
    <source>
        <dbReference type="PIRNR" id="PIRNR003107"/>
    </source>
</evidence>
<evidence type="ECO:0000256" key="5">
    <source>
        <dbReference type="ARBA" id="ARBA00022490"/>
    </source>
</evidence>
<keyword evidence="5 7" id="KW-0963">Cytoplasm</keyword>
<accession>A0A2W4U2J9</accession>
<comment type="subcellular location">
    <subcellularLocation>
        <location evidence="1 7">Cytoplasm</location>
    </subcellularLocation>
</comment>
<evidence type="ECO:0000256" key="6">
    <source>
        <dbReference type="ARBA" id="ARBA00022592"/>
    </source>
</evidence>
<feature type="region of interest" description="Disordered" evidence="8">
    <location>
        <begin position="1"/>
        <end position="22"/>
    </location>
</feature>
<sequence length="245" mass="27864">MNTAQTQSSDRPLETTRRSNENKINISQESHLPLSRPGLDRKIIRVQRDVLRMGALVENACLLAKEALCDRNLESAKKIRPQDKQIDQLYRQIEVDCTNLLNLEAPVTQDLRLVSALIQMVRDLERIGDYAKTLGSTAIKLFPYPSHDCMGEIAVMTDRCRSMVALCLRSLSELDPEEGRSIKRKDDLVDDDYDRIYNRLISERCEGSVEPIVLLVIAIRALERIADHATNVGKRVTFVITGERF</sequence>
<dbReference type="Pfam" id="PF01895">
    <property type="entry name" value="PhoU"/>
    <property type="match status" value="2"/>
</dbReference>
<dbReference type="GO" id="GO:0030643">
    <property type="term" value="P:intracellular phosphate ion homeostasis"/>
    <property type="evidence" value="ECO:0007669"/>
    <property type="project" value="InterPro"/>
</dbReference>
<dbReference type="GO" id="GO:0045936">
    <property type="term" value="P:negative regulation of phosphate metabolic process"/>
    <property type="evidence" value="ECO:0007669"/>
    <property type="project" value="InterPro"/>
</dbReference>
<evidence type="ECO:0000313" key="10">
    <source>
        <dbReference type="EMBL" id="PZO15062.1"/>
    </source>
</evidence>